<dbReference type="GO" id="GO:0003735">
    <property type="term" value="F:structural constituent of ribosome"/>
    <property type="evidence" value="ECO:0007669"/>
    <property type="project" value="InterPro"/>
</dbReference>
<keyword evidence="3 5" id="KW-0687">Ribonucleoprotein</keyword>
<evidence type="ECO:0000256" key="4">
    <source>
        <dbReference type="ARBA" id="ARBA00035178"/>
    </source>
</evidence>
<dbReference type="NCBIfam" id="TIGR01031">
    <property type="entry name" value="rpmF_bact"/>
    <property type="match status" value="1"/>
</dbReference>
<evidence type="ECO:0000313" key="8">
    <source>
        <dbReference type="Proteomes" id="UP000279422"/>
    </source>
</evidence>
<dbReference type="InterPro" id="IPR011332">
    <property type="entry name" value="Ribosomal_zn-bd"/>
</dbReference>
<feature type="region of interest" description="Disordered" evidence="6">
    <location>
        <begin position="1"/>
        <end position="24"/>
    </location>
</feature>
<dbReference type="GO" id="GO:0006412">
    <property type="term" value="P:translation"/>
    <property type="evidence" value="ECO:0007669"/>
    <property type="project" value="UniProtKB-UniRule"/>
</dbReference>
<dbReference type="Proteomes" id="UP000279422">
    <property type="component" value="Unassembled WGS sequence"/>
</dbReference>
<comment type="caution">
    <text evidence="7">The sequence shown here is derived from an EMBL/GenBank/DDBJ whole genome shotgun (WGS) entry which is preliminary data.</text>
</comment>
<dbReference type="AlphaFoldDB" id="A0A497E4Q2"/>
<dbReference type="InterPro" id="IPR044957">
    <property type="entry name" value="Ribosomal_bL32_bact"/>
</dbReference>
<reference evidence="7 8" key="1">
    <citation type="submission" date="2018-06" db="EMBL/GenBank/DDBJ databases">
        <title>Extensive metabolic versatility and redundancy in microbially diverse, dynamic hydrothermal sediments.</title>
        <authorList>
            <person name="Dombrowski N."/>
            <person name="Teske A."/>
            <person name="Baker B.J."/>
        </authorList>
    </citation>
    <scope>NUCLEOTIDE SEQUENCE [LARGE SCALE GENOMIC DNA]</scope>
    <source>
        <strain evidence="7">B47_G16</strain>
    </source>
</reference>
<dbReference type="EMBL" id="QMPZ01000035">
    <property type="protein sequence ID" value="RLE09660.1"/>
    <property type="molecule type" value="Genomic_DNA"/>
</dbReference>
<evidence type="ECO:0000256" key="1">
    <source>
        <dbReference type="ARBA" id="ARBA00008560"/>
    </source>
</evidence>
<comment type="similarity">
    <text evidence="1 5">Belongs to the bacterial ribosomal protein bL32 family.</text>
</comment>
<dbReference type="GO" id="GO:0015934">
    <property type="term" value="C:large ribosomal subunit"/>
    <property type="evidence" value="ECO:0007669"/>
    <property type="project" value="InterPro"/>
</dbReference>
<dbReference type="SUPFAM" id="SSF57829">
    <property type="entry name" value="Zn-binding ribosomal proteins"/>
    <property type="match status" value="1"/>
</dbReference>
<name>A0A497E4Q2_UNCAE</name>
<evidence type="ECO:0000313" key="7">
    <source>
        <dbReference type="EMBL" id="RLE09660.1"/>
    </source>
</evidence>
<accession>A0A497E4Q2</accession>
<evidence type="ECO:0000256" key="2">
    <source>
        <dbReference type="ARBA" id="ARBA00022980"/>
    </source>
</evidence>
<gene>
    <name evidence="5" type="primary">rpmF</name>
    <name evidence="7" type="ORF">DRJ00_03655</name>
</gene>
<evidence type="ECO:0000256" key="5">
    <source>
        <dbReference type="HAMAP-Rule" id="MF_00340"/>
    </source>
</evidence>
<dbReference type="InterPro" id="IPR002677">
    <property type="entry name" value="Ribosomal_bL32"/>
</dbReference>
<evidence type="ECO:0000256" key="3">
    <source>
        <dbReference type="ARBA" id="ARBA00023274"/>
    </source>
</evidence>
<organism evidence="7 8">
    <name type="scientific">Aerophobetes bacterium</name>
    <dbReference type="NCBI Taxonomy" id="2030807"/>
    <lineage>
        <taxon>Bacteria</taxon>
        <taxon>Candidatus Aerophobota</taxon>
    </lineage>
</organism>
<sequence>MGVPKKKTSKSRIRKRRAQQKLSAPSLSLCPQCNSFKLPHFVCPECGYYKGKLVMVVKEKEEES</sequence>
<dbReference type="PANTHER" id="PTHR35534">
    <property type="entry name" value="50S RIBOSOMAL PROTEIN L32"/>
    <property type="match status" value="1"/>
</dbReference>
<feature type="compositionally biased region" description="Basic residues" evidence="6">
    <location>
        <begin position="1"/>
        <end position="19"/>
    </location>
</feature>
<dbReference type="Pfam" id="PF01783">
    <property type="entry name" value="Ribosomal_L32p"/>
    <property type="match status" value="1"/>
</dbReference>
<proteinExistence type="inferred from homology"/>
<keyword evidence="2 5" id="KW-0689">Ribosomal protein</keyword>
<dbReference type="PANTHER" id="PTHR35534:SF1">
    <property type="entry name" value="LARGE RIBOSOMAL SUBUNIT PROTEIN BL32"/>
    <property type="match status" value="1"/>
</dbReference>
<protein>
    <recommendedName>
        <fullName evidence="4 5">Large ribosomal subunit protein bL32</fullName>
    </recommendedName>
</protein>
<evidence type="ECO:0000256" key="6">
    <source>
        <dbReference type="SAM" id="MobiDB-lite"/>
    </source>
</evidence>
<dbReference type="HAMAP" id="MF_00340">
    <property type="entry name" value="Ribosomal_bL32"/>
    <property type="match status" value="1"/>
</dbReference>